<evidence type="ECO:0000313" key="3">
    <source>
        <dbReference type="EMBL" id="KLO13517.1"/>
    </source>
</evidence>
<gene>
    <name evidence="3" type="ORF">SCHPADRAFT_928473</name>
</gene>
<keyword evidence="2" id="KW-0812">Transmembrane</keyword>
<feature type="compositionally biased region" description="Low complexity" evidence="1">
    <location>
        <begin position="134"/>
        <end position="145"/>
    </location>
</feature>
<evidence type="ECO:0000256" key="2">
    <source>
        <dbReference type="SAM" id="Phobius"/>
    </source>
</evidence>
<dbReference type="AlphaFoldDB" id="A0A0H2RPK5"/>
<dbReference type="Proteomes" id="UP000053477">
    <property type="component" value="Unassembled WGS sequence"/>
</dbReference>
<evidence type="ECO:0000256" key="1">
    <source>
        <dbReference type="SAM" id="MobiDB-lite"/>
    </source>
</evidence>
<protein>
    <submittedName>
        <fullName evidence="3">Uncharacterized protein</fullName>
    </submittedName>
</protein>
<keyword evidence="4" id="KW-1185">Reference proteome</keyword>
<feature type="region of interest" description="Disordered" evidence="1">
    <location>
        <begin position="75"/>
        <end position="157"/>
    </location>
</feature>
<feature type="transmembrane region" description="Helical" evidence="2">
    <location>
        <begin position="47"/>
        <end position="68"/>
    </location>
</feature>
<sequence>MSVEPFVSSGSSTRSSKGSTSETGPSTWHSRLGFGGEDNGEKPLRRWAAISLIALPTVALLVPGYRVYRMSRTAKVVSTSTPPPVRAGKLGHPVAPQSSQIHARNLTSTLHPPPRRNLTPVDSPPPPRATSQIALPSSSALAAKSQTTAKQKTSMNEEGGEVDAAALEAAKDPLYAAGAFGIATLLVGLGLFGGVWTTRRVLGVDNIDEFAARMRSLIRRHIPQLSDALYKTDERGLLDTNLRPKGLTEEAILQWDANASEVRLREAFDRGGVEAWAECALREMEAERRITVEAARHRT</sequence>
<keyword evidence="2" id="KW-0472">Membrane</keyword>
<feature type="region of interest" description="Disordered" evidence="1">
    <location>
        <begin position="1"/>
        <end position="38"/>
    </location>
</feature>
<dbReference type="EMBL" id="KQ085958">
    <property type="protein sequence ID" value="KLO13517.1"/>
    <property type="molecule type" value="Genomic_DNA"/>
</dbReference>
<dbReference type="OrthoDB" id="5346979at2759"/>
<feature type="compositionally biased region" description="Polar residues" evidence="1">
    <location>
        <begin position="96"/>
        <end position="110"/>
    </location>
</feature>
<evidence type="ECO:0000313" key="4">
    <source>
        <dbReference type="Proteomes" id="UP000053477"/>
    </source>
</evidence>
<feature type="transmembrane region" description="Helical" evidence="2">
    <location>
        <begin position="174"/>
        <end position="196"/>
    </location>
</feature>
<name>A0A0H2RPK5_9AGAM</name>
<reference evidence="3 4" key="1">
    <citation type="submission" date="2015-04" db="EMBL/GenBank/DDBJ databases">
        <title>Complete genome sequence of Schizopora paradoxa KUC8140, a cosmopolitan wood degrader in East Asia.</title>
        <authorList>
            <consortium name="DOE Joint Genome Institute"/>
            <person name="Min B."/>
            <person name="Park H."/>
            <person name="Jang Y."/>
            <person name="Kim J.-J."/>
            <person name="Kim K.H."/>
            <person name="Pangilinan J."/>
            <person name="Lipzen A."/>
            <person name="Riley R."/>
            <person name="Grigoriev I.V."/>
            <person name="Spatafora J.W."/>
            <person name="Choi I.-G."/>
        </authorList>
    </citation>
    <scope>NUCLEOTIDE SEQUENCE [LARGE SCALE GENOMIC DNA]</scope>
    <source>
        <strain evidence="3 4">KUC8140</strain>
    </source>
</reference>
<keyword evidence="2" id="KW-1133">Transmembrane helix</keyword>
<accession>A0A0H2RPK5</accession>
<organism evidence="3 4">
    <name type="scientific">Schizopora paradoxa</name>
    <dbReference type="NCBI Taxonomy" id="27342"/>
    <lineage>
        <taxon>Eukaryota</taxon>
        <taxon>Fungi</taxon>
        <taxon>Dikarya</taxon>
        <taxon>Basidiomycota</taxon>
        <taxon>Agaricomycotina</taxon>
        <taxon>Agaricomycetes</taxon>
        <taxon>Hymenochaetales</taxon>
        <taxon>Schizoporaceae</taxon>
        <taxon>Schizopora</taxon>
    </lineage>
</organism>
<feature type="compositionally biased region" description="Low complexity" evidence="1">
    <location>
        <begin position="8"/>
        <end position="24"/>
    </location>
</feature>
<proteinExistence type="predicted"/>
<feature type="compositionally biased region" description="Polar residues" evidence="1">
    <location>
        <begin position="146"/>
        <end position="156"/>
    </location>
</feature>
<dbReference type="InParanoid" id="A0A0H2RPK5"/>